<dbReference type="GeneID" id="96006025"/>
<feature type="transmembrane region" description="Helical" evidence="7">
    <location>
        <begin position="695"/>
        <end position="717"/>
    </location>
</feature>
<comment type="caution">
    <text evidence="10">The sequence shown here is derived from an EMBL/GenBank/DDBJ whole genome shotgun (WGS) entry which is preliminary data.</text>
</comment>
<evidence type="ECO:0000256" key="4">
    <source>
        <dbReference type="ARBA" id="ARBA00023136"/>
    </source>
</evidence>
<feature type="transmembrane region" description="Helical" evidence="7">
    <location>
        <begin position="334"/>
        <end position="354"/>
    </location>
</feature>
<evidence type="ECO:0000313" key="10">
    <source>
        <dbReference type="EMBL" id="KAL1586678.1"/>
    </source>
</evidence>
<protein>
    <recommendedName>
        <fullName evidence="9">Ima1 N-terminal domain-containing protein</fullName>
    </recommendedName>
</protein>
<dbReference type="PANTHER" id="PTHR28538">
    <property type="entry name" value="INTEGRAL INNER NUCLEAR MEMBRANE PROTEIN IMA1"/>
    <property type="match status" value="1"/>
</dbReference>
<dbReference type="GO" id="GO:0034992">
    <property type="term" value="C:microtubule organizing center attachment site"/>
    <property type="evidence" value="ECO:0007669"/>
    <property type="project" value="TreeGrafter"/>
</dbReference>
<keyword evidence="3 7" id="KW-1133">Transmembrane helix</keyword>
<evidence type="ECO:0000256" key="7">
    <source>
        <dbReference type="SAM" id="Phobius"/>
    </source>
</evidence>
<dbReference type="AlphaFoldDB" id="A0AB34KPE2"/>
<keyword evidence="8" id="KW-0732">Signal</keyword>
<dbReference type="GO" id="GO:0034506">
    <property type="term" value="C:chromosome, centromeric core domain"/>
    <property type="evidence" value="ECO:0007669"/>
    <property type="project" value="TreeGrafter"/>
</dbReference>
<feature type="compositionally biased region" description="Low complexity" evidence="6">
    <location>
        <begin position="59"/>
        <end position="81"/>
    </location>
</feature>
<evidence type="ECO:0000259" key="9">
    <source>
        <dbReference type="Pfam" id="PF09779"/>
    </source>
</evidence>
<dbReference type="GO" id="GO:0044732">
    <property type="term" value="C:mitotic spindle pole body"/>
    <property type="evidence" value="ECO:0007669"/>
    <property type="project" value="TreeGrafter"/>
</dbReference>
<evidence type="ECO:0000256" key="1">
    <source>
        <dbReference type="ARBA" id="ARBA00004473"/>
    </source>
</evidence>
<accession>A0AB34KPE2</accession>
<reference evidence="10 11" key="1">
    <citation type="journal article" date="2020" name="Microbiol. Resour. Announc.">
        <title>Draft Genome Sequence of a Cladosporium Species Isolated from the Mesophotic Ascidian Didemnum maculosum.</title>
        <authorList>
            <person name="Gioti A."/>
            <person name="Siaperas R."/>
            <person name="Nikolaivits E."/>
            <person name="Le Goff G."/>
            <person name="Ouazzani J."/>
            <person name="Kotoulas G."/>
            <person name="Topakas E."/>
        </authorList>
    </citation>
    <scope>NUCLEOTIDE SEQUENCE [LARGE SCALE GENOMIC DNA]</scope>
    <source>
        <strain evidence="10 11">TM138-S3</strain>
    </source>
</reference>
<dbReference type="GO" id="GO:0071765">
    <property type="term" value="P:nuclear inner membrane organization"/>
    <property type="evidence" value="ECO:0007669"/>
    <property type="project" value="InterPro"/>
</dbReference>
<name>A0AB34KPE2_9PEZI</name>
<dbReference type="RefSeq" id="XP_069229783.1">
    <property type="nucleotide sequence ID" value="XM_069373187.1"/>
</dbReference>
<feature type="domain" description="Ima1 N-terminal" evidence="9">
    <location>
        <begin position="15"/>
        <end position="142"/>
    </location>
</feature>
<evidence type="ECO:0000256" key="5">
    <source>
        <dbReference type="ARBA" id="ARBA00023242"/>
    </source>
</evidence>
<evidence type="ECO:0000313" key="11">
    <source>
        <dbReference type="Proteomes" id="UP000803884"/>
    </source>
</evidence>
<evidence type="ECO:0000256" key="2">
    <source>
        <dbReference type="ARBA" id="ARBA00022692"/>
    </source>
</evidence>
<dbReference type="Pfam" id="PF09779">
    <property type="entry name" value="Ima1_N"/>
    <property type="match status" value="1"/>
</dbReference>
<gene>
    <name evidence="10" type="ORF">WHR41_04581</name>
</gene>
<evidence type="ECO:0000256" key="6">
    <source>
        <dbReference type="SAM" id="MobiDB-lite"/>
    </source>
</evidence>
<dbReference type="GO" id="GO:0005637">
    <property type="term" value="C:nuclear inner membrane"/>
    <property type="evidence" value="ECO:0007669"/>
    <property type="project" value="UniProtKB-SubCell"/>
</dbReference>
<keyword evidence="5" id="KW-0539">Nucleus</keyword>
<feature type="transmembrane region" description="Helical" evidence="7">
    <location>
        <begin position="263"/>
        <end position="283"/>
    </location>
</feature>
<feature type="signal peptide" evidence="8">
    <location>
        <begin position="1"/>
        <end position="16"/>
    </location>
</feature>
<feature type="region of interest" description="Disordered" evidence="6">
    <location>
        <begin position="590"/>
        <end position="638"/>
    </location>
</feature>
<feature type="region of interest" description="Disordered" evidence="6">
    <location>
        <begin position="425"/>
        <end position="503"/>
    </location>
</feature>
<sequence>MAALLTTLLPFTRIACHFCGARSPHAKLSAPPPSFQCPSCEAINHLDAAGHILDTPHDTTTSSTSSPPSSRQAPPSASTSSDQQQIFCSTCQHNQAVYTSSLANYLPPETHPSYAAYERALPAWRAALEKRYPQICTACAPKAQARINRADYFSVTDNLNKAHLRERRRRGGRGRGVEQGRDGWGKRGMRVLLGALGAVRWGCVVGQVGWHLGGVREGVFGRGLRGGEGLVFGEEEEEAVQATVRGCLAGLGRGRVESGCWDLLGAWVPAMLLVNLCLIWYNHGLRAYYNPMVRYDRITGQTQHFWIQFMVTAVRTGAYLGLSDESRLSQMKWSQIVAVHCATIAVILGGQWLSRRSIQIHKWRLNNKMMPKPEDQDVLGQYAGPAMEKHTPQASTKLPFDIHAKKHKEPFPISSLAPQRSTYGSHIYTRQSGGPPPSPQGSDSTVEDPMDLDFTSPAQPQSRMPGAPDTRTYNPYAATATGRQPREAPAASRRFGAPSPKGWEDMRSNLFSIEDDMRAQTERSKLIAAQNAAKLAYNPPAEQNPFRGRLPQAPMSMERRLRNPVSQVPSFKEPPVTQQKNFLEQMRAGIDKGKPFNRTNSRSTATATDPSTPSRRRSARLAAAADDDDAHSVHSDFSPAAARTRGNLDLRPSAWHLPADAAAQATGLEDLFGGSSFRISESPELMPEEGREREVPVGLLWTMAATVVLVVLGTVVWRVQGLRRWVFLGIYDWVVRIGL</sequence>
<dbReference type="PANTHER" id="PTHR28538:SF1">
    <property type="entry name" value="INTEGRAL INNER NUCLEAR MEMBRANE PROTEIN IMA1"/>
    <property type="match status" value="1"/>
</dbReference>
<feature type="region of interest" description="Disordered" evidence="6">
    <location>
        <begin position="52"/>
        <end position="81"/>
    </location>
</feature>
<evidence type="ECO:0000256" key="8">
    <source>
        <dbReference type="SAM" id="SignalP"/>
    </source>
</evidence>
<feature type="chain" id="PRO_5044258516" description="Ima1 N-terminal domain-containing protein" evidence="8">
    <location>
        <begin position="17"/>
        <end position="739"/>
    </location>
</feature>
<comment type="subcellular location">
    <subcellularLocation>
        <location evidence="1">Nucleus inner membrane</location>
        <topology evidence="1">Multi-pass membrane protein</topology>
    </subcellularLocation>
</comment>
<keyword evidence="11" id="KW-1185">Reference proteome</keyword>
<keyword evidence="2 7" id="KW-0812">Transmembrane</keyword>
<evidence type="ECO:0000256" key="3">
    <source>
        <dbReference type="ARBA" id="ARBA00022989"/>
    </source>
</evidence>
<organism evidence="10 11">
    <name type="scientific">Cladosporium halotolerans</name>
    <dbReference type="NCBI Taxonomy" id="1052096"/>
    <lineage>
        <taxon>Eukaryota</taxon>
        <taxon>Fungi</taxon>
        <taxon>Dikarya</taxon>
        <taxon>Ascomycota</taxon>
        <taxon>Pezizomycotina</taxon>
        <taxon>Dothideomycetes</taxon>
        <taxon>Dothideomycetidae</taxon>
        <taxon>Cladosporiales</taxon>
        <taxon>Cladosporiaceae</taxon>
        <taxon>Cladosporium</taxon>
    </lineage>
</organism>
<proteinExistence type="predicted"/>
<dbReference type="InterPro" id="IPR042321">
    <property type="entry name" value="Ima1"/>
</dbReference>
<keyword evidence="4 7" id="KW-0472">Membrane</keyword>
<dbReference type="EMBL" id="JAAQHG020000013">
    <property type="protein sequence ID" value="KAL1586678.1"/>
    <property type="molecule type" value="Genomic_DNA"/>
</dbReference>
<dbReference type="InterPro" id="IPR018617">
    <property type="entry name" value="Ima1_N"/>
</dbReference>
<feature type="compositionally biased region" description="Low complexity" evidence="6">
    <location>
        <begin position="601"/>
        <end position="613"/>
    </location>
</feature>
<dbReference type="Proteomes" id="UP000803884">
    <property type="component" value="Unassembled WGS sequence"/>
</dbReference>